<dbReference type="AlphaFoldDB" id="A0A1H2LBA4"/>
<organism evidence="2 3">
    <name type="scientific">Jiangella alkaliphila</name>
    <dbReference type="NCBI Taxonomy" id="419479"/>
    <lineage>
        <taxon>Bacteria</taxon>
        <taxon>Bacillati</taxon>
        <taxon>Actinomycetota</taxon>
        <taxon>Actinomycetes</taxon>
        <taxon>Jiangellales</taxon>
        <taxon>Jiangellaceae</taxon>
        <taxon>Jiangella</taxon>
    </lineage>
</organism>
<proteinExistence type="predicted"/>
<evidence type="ECO:0000313" key="2">
    <source>
        <dbReference type="EMBL" id="SDU78283.1"/>
    </source>
</evidence>
<feature type="transmembrane region" description="Helical" evidence="1">
    <location>
        <begin position="66"/>
        <end position="85"/>
    </location>
</feature>
<protein>
    <submittedName>
        <fullName evidence="2">Uncharacterized protein</fullName>
    </submittedName>
</protein>
<name>A0A1H2LBA4_9ACTN</name>
<feature type="transmembrane region" description="Helical" evidence="1">
    <location>
        <begin position="97"/>
        <end position="119"/>
    </location>
</feature>
<keyword evidence="1" id="KW-0812">Transmembrane</keyword>
<reference evidence="3" key="1">
    <citation type="submission" date="2016-10" db="EMBL/GenBank/DDBJ databases">
        <authorList>
            <person name="Varghese N."/>
            <person name="Submissions S."/>
        </authorList>
    </citation>
    <scope>NUCLEOTIDE SEQUENCE [LARGE SCALE GENOMIC DNA]</scope>
    <source>
        <strain evidence="3">DSM 45079</strain>
    </source>
</reference>
<feature type="transmembrane region" description="Helical" evidence="1">
    <location>
        <begin position="41"/>
        <end position="59"/>
    </location>
</feature>
<evidence type="ECO:0000256" key="1">
    <source>
        <dbReference type="SAM" id="Phobius"/>
    </source>
</evidence>
<sequence>MSRVPPPGRGLPRFVRGGVLAGFCLLLSLTAHVAGGGAPHLSPGLLVAGALLAVVCVAAADRQRGLGGIVAVLGTSQVLFHLLSAGGEHGGTVTATVTPGASMMLTHAVAAAIVGVLLAHGERLVWSLVALCGVLRASRLVRLLVTPPGAPPVPALERANLPQGVFPRSGPAWRGPPVLSI</sequence>
<dbReference type="STRING" id="419479.SAMN04488563_5751"/>
<dbReference type="Proteomes" id="UP000182977">
    <property type="component" value="Chromosome I"/>
</dbReference>
<evidence type="ECO:0000313" key="3">
    <source>
        <dbReference type="Proteomes" id="UP000182977"/>
    </source>
</evidence>
<accession>A0A1H2LBA4</accession>
<keyword evidence="1" id="KW-1133">Transmembrane helix</keyword>
<dbReference type="EMBL" id="LT629791">
    <property type="protein sequence ID" value="SDU78283.1"/>
    <property type="molecule type" value="Genomic_DNA"/>
</dbReference>
<gene>
    <name evidence="2" type="ORF">SAMN04488563_5751</name>
</gene>
<keyword evidence="1" id="KW-0472">Membrane</keyword>
<keyword evidence="3" id="KW-1185">Reference proteome</keyword>